<dbReference type="KEGG" id="rte:GSU10_13895"/>
<comment type="subcellular location">
    <subcellularLocation>
        <location evidence="1 7">Cell membrane</location>
        <topology evidence="1 7">Multi-pass membrane protein</topology>
    </subcellularLocation>
</comment>
<dbReference type="OrthoDB" id="9793490at2"/>
<evidence type="ECO:0000256" key="2">
    <source>
        <dbReference type="ARBA" id="ARBA00022448"/>
    </source>
</evidence>
<protein>
    <submittedName>
        <fullName evidence="10">ABC transporter permease subunit</fullName>
    </submittedName>
    <submittedName>
        <fullName evidence="9">Methionine import system permease protein MetP</fullName>
    </submittedName>
</protein>
<feature type="transmembrane region" description="Helical" evidence="7">
    <location>
        <begin position="83"/>
        <end position="106"/>
    </location>
</feature>
<organism evidence="9 11">
    <name type="scientific">Rathayibacter tanaceti</name>
    <dbReference type="NCBI Taxonomy" id="1671680"/>
    <lineage>
        <taxon>Bacteria</taxon>
        <taxon>Bacillati</taxon>
        <taxon>Actinomycetota</taxon>
        <taxon>Actinomycetes</taxon>
        <taxon>Micrococcales</taxon>
        <taxon>Microbacteriaceae</taxon>
        <taxon>Rathayibacter</taxon>
    </lineage>
</organism>
<dbReference type="Proteomes" id="UP000076717">
    <property type="component" value="Unassembled WGS sequence"/>
</dbReference>
<dbReference type="SUPFAM" id="SSF161098">
    <property type="entry name" value="MetI-like"/>
    <property type="match status" value="1"/>
</dbReference>
<reference evidence="9 11" key="1">
    <citation type="submission" date="2015-08" db="EMBL/GenBank/DDBJ databases">
        <title>Draft Genome Sequence of Rathayibacter sp. Strain VKM Ac-2596 Isolated from Leaf Gall Induced by Plant-Parasitic Nematodes.</title>
        <authorList>
            <person name="Vasilenko O.V."/>
            <person name="Starodumova I.P."/>
            <person name="Tarlachkov S.V."/>
            <person name="Dorofeeva L.V."/>
            <person name="Evtushenko L.I."/>
        </authorList>
    </citation>
    <scope>NUCLEOTIDE SEQUENCE [LARGE SCALE GENOMIC DNA]</scope>
    <source>
        <strain evidence="9 11">VKM Ac-2596</strain>
    </source>
</reference>
<dbReference type="InterPro" id="IPR035906">
    <property type="entry name" value="MetI-like_sf"/>
</dbReference>
<evidence type="ECO:0000313" key="12">
    <source>
        <dbReference type="Proteomes" id="UP000465031"/>
    </source>
</evidence>
<dbReference type="GO" id="GO:0005886">
    <property type="term" value="C:plasma membrane"/>
    <property type="evidence" value="ECO:0007669"/>
    <property type="project" value="UniProtKB-SubCell"/>
</dbReference>
<evidence type="ECO:0000313" key="10">
    <source>
        <dbReference type="EMBL" id="QHC56612.1"/>
    </source>
</evidence>
<dbReference type="EMBL" id="LIIN01000105">
    <property type="protein sequence ID" value="KZX20375.1"/>
    <property type="molecule type" value="Genomic_DNA"/>
</dbReference>
<dbReference type="EMBL" id="CP047186">
    <property type="protein sequence ID" value="QHC56612.1"/>
    <property type="molecule type" value="Genomic_DNA"/>
</dbReference>
<reference evidence="10" key="3">
    <citation type="submission" date="2019-12" db="EMBL/GenBank/DDBJ databases">
        <title>Complete and Draft Genome Sequences of New Strains and Members of Some Known Species of the Genus Rathayibacter isolated from Plants.</title>
        <authorList>
            <person name="Tarlachkov S.V."/>
            <person name="Starodumova I.P."/>
            <person name="Dorofeeva L.V."/>
            <person name="Prisyazhnaya N.V."/>
            <person name="Leyn S.A."/>
            <person name="Zlamal J.E."/>
            <person name="Elane M.L."/>
            <person name="Osterman A.L."/>
            <person name="Nadler S.A."/>
            <person name="Subbotin S.A."/>
            <person name="Evtushenko L.I."/>
        </authorList>
    </citation>
    <scope>NUCLEOTIDE SEQUENCE</scope>
    <source>
        <strain evidence="10">VKM Ac-2761</strain>
    </source>
</reference>
<keyword evidence="2 7" id="KW-0813">Transport</keyword>
<keyword evidence="4 7" id="KW-0812">Transmembrane</keyword>
<feature type="transmembrane region" description="Helical" evidence="7">
    <location>
        <begin position="189"/>
        <end position="213"/>
    </location>
</feature>
<feature type="domain" description="ABC transmembrane type-1" evidence="8">
    <location>
        <begin position="15"/>
        <end position="213"/>
    </location>
</feature>
<proteinExistence type="inferred from homology"/>
<evidence type="ECO:0000259" key="8">
    <source>
        <dbReference type="PROSITE" id="PS50928"/>
    </source>
</evidence>
<keyword evidence="6 7" id="KW-0472">Membrane</keyword>
<feature type="transmembrane region" description="Helical" evidence="7">
    <location>
        <begin position="20"/>
        <end position="42"/>
    </location>
</feature>
<evidence type="ECO:0000256" key="3">
    <source>
        <dbReference type="ARBA" id="ARBA00022475"/>
    </source>
</evidence>
<accession>A0A166HCX8</accession>
<feature type="transmembrane region" description="Helical" evidence="7">
    <location>
        <begin position="54"/>
        <end position="77"/>
    </location>
</feature>
<dbReference type="AlphaFoldDB" id="A0A166HCX8"/>
<evidence type="ECO:0000313" key="11">
    <source>
        <dbReference type="Proteomes" id="UP000076717"/>
    </source>
</evidence>
<dbReference type="PANTHER" id="PTHR30450:SF14">
    <property type="entry name" value="TRANSPORTER, PERMEASE PROTEIN, PUTATIVE-RELATED"/>
    <property type="match status" value="1"/>
</dbReference>
<evidence type="ECO:0000256" key="6">
    <source>
        <dbReference type="ARBA" id="ARBA00023136"/>
    </source>
</evidence>
<dbReference type="InterPro" id="IPR051322">
    <property type="entry name" value="AA_ABC_Transporter_Permease"/>
</dbReference>
<evidence type="ECO:0000256" key="1">
    <source>
        <dbReference type="ARBA" id="ARBA00004651"/>
    </source>
</evidence>
<reference evidence="12" key="2">
    <citation type="submission" date="2019-12" db="EMBL/GenBank/DDBJ databases">
        <title>Complete and draft genome sequences of new strains and members of some known species of the genus Rathayibacter isolated from plants.</title>
        <authorList>
            <person name="Tarlachkov S.V."/>
            <person name="Starodumova I.P."/>
            <person name="Dorofeeva L.V."/>
            <person name="Prisyazhnaya N.V."/>
            <person name="Leyn S."/>
            <person name="Zlamal J."/>
            <person name="Elan M."/>
            <person name="Osterman A.L."/>
            <person name="Nadler S."/>
            <person name="Subbotin S.A."/>
            <person name="Evtushenko L.I."/>
        </authorList>
    </citation>
    <scope>NUCLEOTIDE SEQUENCE [LARGE SCALE GENOMIC DNA]</scope>
    <source>
        <strain evidence="12">VKM Ac-2761</strain>
    </source>
</reference>
<dbReference type="Gene3D" id="1.10.3720.10">
    <property type="entry name" value="MetI-like"/>
    <property type="match status" value="1"/>
</dbReference>
<keyword evidence="11" id="KW-1185">Reference proteome</keyword>
<evidence type="ECO:0000313" key="9">
    <source>
        <dbReference type="EMBL" id="KZX20375.1"/>
    </source>
</evidence>
<dbReference type="Pfam" id="PF00528">
    <property type="entry name" value="BPD_transp_1"/>
    <property type="match status" value="1"/>
</dbReference>
<dbReference type="GO" id="GO:0048473">
    <property type="term" value="P:D-methionine transmembrane transport"/>
    <property type="evidence" value="ECO:0007669"/>
    <property type="project" value="TreeGrafter"/>
</dbReference>
<dbReference type="PANTHER" id="PTHR30450">
    <property type="entry name" value="ABC TRANSPORTER PERMEASE"/>
    <property type="match status" value="1"/>
</dbReference>
<feature type="transmembrane region" description="Helical" evidence="7">
    <location>
        <begin position="144"/>
        <end position="169"/>
    </location>
</feature>
<sequence length="219" mass="22999">MNELIPLLPKLAEATGETLYIVALSLLFGGLGGLLIGLGLALTRGGALYANRVVYGLLNVIVNIFRPIPFIIFIAAAQPLARLVVGSGIGTDAIVFTLSLGAAFGIGRIVEQNLLTVQPGVIEAARSVGASRFRIVRTVLLPEALGPLILGYTFVVVSVIDMSAVAGAIGAGGLGNFAIQYGYRQFEPVVTWAAVLVIIVIVQLVQLLGNVLARRVLRR</sequence>
<evidence type="ECO:0000256" key="7">
    <source>
        <dbReference type="RuleBase" id="RU363032"/>
    </source>
</evidence>
<dbReference type="CDD" id="cd06261">
    <property type="entry name" value="TM_PBP2"/>
    <property type="match status" value="1"/>
</dbReference>
<gene>
    <name evidence="9" type="primary">metP</name>
    <name evidence="9" type="ORF">ACH61_02523</name>
    <name evidence="10" type="ORF">GSU10_13895</name>
</gene>
<name>A0A166HCX8_9MICO</name>
<evidence type="ECO:0000256" key="4">
    <source>
        <dbReference type="ARBA" id="ARBA00022692"/>
    </source>
</evidence>
<dbReference type="RefSeq" id="WP_068212306.1">
    <property type="nucleotide sequence ID" value="NZ_CP047186.1"/>
</dbReference>
<dbReference type="PROSITE" id="PS50928">
    <property type="entry name" value="ABC_TM1"/>
    <property type="match status" value="1"/>
</dbReference>
<keyword evidence="5 7" id="KW-1133">Transmembrane helix</keyword>
<comment type="similarity">
    <text evidence="7">Belongs to the binding-protein-dependent transport system permease family.</text>
</comment>
<keyword evidence="3" id="KW-1003">Cell membrane</keyword>
<dbReference type="Proteomes" id="UP000465031">
    <property type="component" value="Chromosome"/>
</dbReference>
<dbReference type="InterPro" id="IPR000515">
    <property type="entry name" value="MetI-like"/>
</dbReference>
<dbReference type="PATRIC" id="fig|1671680.3.peg.2701"/>
<evidence type="ECO:0000256" key="5">
    <source>
        <dbReference type="ARBA" id="ARBA00022989"/>
    </source>
</evidence>